<keyword evidence="3" id="KW-0843">Virulence</keyword>
<proteinExistence type="predicted"/>
<dbReference type="CDD" id="cd00118">
    <property type="entry name" value="LysM"/>
    <property type="match status" value="5"/>
</dbReference>
<evidence type="ECO:0000256" key="3">
    <source>
        <dbReference type="ARBA" id="ARBA00023026"/>
    </source>
</evidence>
<feature type="compositionally biased region" description="Polar residues" evidence="4">
    <location>
        <begin position="189"/>
        <end position="203"/>
    </location>
</feature>
<accession>A0A5N7BZ21</accession>
<name>A0A5N7BZ21_PETAA</name>
<dbReference type="AlphaFoldDB" id="A0A5N7BZ21"/>
<feature type="chain" id="PRO_5024819890" description="LysM domain-containing protein" evidence="5">
    <location>
        <begin position="19"/>
        <end position="427"/>
    </location>
</feature>
<dbReference type="InterPro" id="IPR018392">
    <property type="entry name" value="LysM"/>
</dbReference>
<dbReference type="SMART" id="SM00257">
    <property type="entry name" value="LysM"/>
    <property type="match status" value="4"/>
</dbReference>
<evidence type="ECO:0000259" key="6">
    <source>
        <dbReference type="PROSITE" id="PS51782"/>
    </source>
</evidence>
<dbReference type="InterPro" id="IPR052210">
    <property type="entry name" value="LysM1-like"/>
</dbReference>
<evidence type="ECO:0000256" key="4">
    <source>
        <dbReference type="SAM" id="MobiDB-lite"/>
    </source>
</evidence>
<dbReference type="PANTHER" id="PTHR34997:SF2">
    <property type="entry name" value="LYSM DOMAIN-CONTAINING PROTEIN-RELATED"/>
    <property type="match status" value="1"/>
</dbReference>
<dbReference type="EMBL" id="ML735299">
    <property type="protein sequence ID" value="KAE8387080.1"/>
    <property type="molecule type" value="Genomic_DNA"/>
</dbReference>
<dbReference type="PANTHER" id="PTHR34997">
    <property type="entry name" value="AM15"/>
    <property type="match status" value="1"/>
</dbReference>
<dbReference type="Proteomes" id="UP000326877">
    <property type="component" value="Unassembled WGS sequence"/>
</dbReference>
<keyword evidence="2 5" id="KW-0732">Signal</keyword>
<feature type="compositionally biased region" description="Polar residues" evidence="4">
    <location>
        <begin position="277"/>
        <end position="292"/>
    </location>
</feature>
<feature type="domain" description="LysM" evidence="6">
    <location>
        <begin position="379"/>
        <end position="425"/>
    </location>
</feature>
<dbReference type="SUPFAM" id="SSF54106">
    <property type="entry name" value="LysM domain"/>
    <property type="match status" value="3"/>
</dbReference>
<dbReference type="Gene3D" id="3.10.350.10">
    <property type="entry name" value="LysM domain"/>
    <property type="match status" value="5"/>
</dbReference>
<evidence type="ECO:0000256" key="1">
    <source>
        <dbReference type="ARBA" id="ARBA00022669"/>
    </source>
</evidence>
<dbReference type="GO" id="GO:0008061">
    <property type="term" value="F:chitin binding"/>
    <property type="evidence" value="ECO:0007669"/>
    <property type="project" value="UniProtKB-KW"/>
</dbReference>
<dbReference type="Pfam" id="PF01476">
    <property type="entry name" value="LysM"/>
    <property type="match status" value="2"/>
</dbReference>
<protein>
    <recommendedName>
        <fullName evidence="6">LysM domain-containing protein</fullName>
    </recommendedName>
</protein>
<dbReference type="InterPro" id="IPR036779">
    <property type="entry name" value="LysM_dom_sf"/>
</dbReference>
<feature type="domain" description="LysM" evidence="6">
    <location>
        <begin position="221"/>
        <end position="267"/>
    </location>
</feature>
<reference evidence="7" key="1">
    <citation type="submission" date="2019-04" db="EMBL/GenBank/DDBJ databases">
        <title>Friends and foes A comparative genomics studyof 23 Aspergillus species from section Flavi.</title>
        <authorList>
            <consortium name="DOE Joint Genome Institute"/>
            <person name="Kjaerbolling I."/>
            <person name="Vesth T."/>
            <person name="Frisvad J.C."/>
            <person name="Nybo J.L."/>
            <person name="Theobald S."/>
            <person name="Kildgaard S."/>
            <person name="Isbrandt T."/>
            <person name="Kuo A."/>
            <person name="Sato A."/>
            <person name="Lyhne E.K."/>
            <person name="Kogle M.E."/>
            <person name="Wiebenga A."/>
            <person name="Kun R.S."/>
            <person name="Lubbers R.J."/>
            <person name="Makela M.R."/>
            <person name="Barry K."/>
            <person name="Chovatia M."/>
            <person name="Clum A."/>
            <person name="Daum C."/>
            <person name="Haridas S."/>
            <person name="He G."/>
            <person name="LaButti K."/>
            <person name="Lipzen A."/>
            <person name="Mondo S."/>
            <person name="Riley R."/>
            <person name="Salamov A."/>
            <person name="Simmons B.A."/>
            <person name="Magnuson J.K."/>
            <person name="Henrissat B."/>
            <person name="Mortensen U.H."/>
            <person name="Larsen T.O."/>
            <person name="Devries R.P."/>
            <person name="Grigoriev I.V."/>
            <person name="Machida M."/>
            <person name="Baker S.E."/>
            <person name="Andersen M.R."/>
        </authorList>
    </citation>
    <scope>NUCLEOTIDE SEQUENCE [LARGE SCALE GENOMIC DNA]</scope>
    <source>
        <strain evidence="7">IBT 14317</strain>
    </source>
</reference>
<sequence length="427" mass="46475">MLGVCILLQILLCESVIAWSNGASATGMTDPYVVDGCEFWANNIESSDSCESIEVFFGITRQEFRIWNPSISSSCILIRGWSYCVAGPSSATTSTSTTASRPSDPPGTITYSSIAAPTQSGVASSCTKYHLVHPGDTCYTIQDKYGTFTLEQFYSWNPSIGKGCIGIQPGYYVCVGTESRSTISETRTPGSTTPIPSNTSKESPASDPQPHQTGVPANCNKWHYVVDGDECEPIATRYGITLQQFYTWNPAIGSTCRFLWKDNYVCVGIADSTRPTTTSTPADHIATSSAGATPTLPSTTIPSPIQPGTATDCVTYYEVQSGDDCWGIINKKFTYMTGDLFIKWNPAVGSSCKILLGYHYCVAVKTAQPMPDTIDTCMKWHLTRDGDGCWQIQQDFHISADNFNKWNPHVGADCHALWLGYYVCVGV</sequence>
<feature type="region of interest" description="Disordered" evidence="4">
    <location>
        <begin position="183"/>
        <end position="213"/>
    </location>
</feature>
<evidence type="ECO:0000313" key="7">
    <source>
        <dbReference type="EMBL" id="KAE8387080.1"/>
    </source>
</evidence>
<evidence type="ECO:0000256" key="5">
    <source>
        <dbReference type="SAM" id="SignalP"/>
    </source>
</evidence>
<feature type="region of interest" description="Disordered" evidence="4">
    <location>
        <begin position="277"/>
        <end position="301"/>
    </location>
</feature>
<organism evidence="7">
    <name type="scientific">Petromyces alliaceus</name>
    <name type="common">Aspergillus alliaceus</name>
    <dbReference type="NCBI Taxonomy" id="209559"/>
    <lineage>
        <taxon>Eukaryota</taxon>
        <taxon>Fungi</taxon>
        <taxon>Dikarya</taxon>
        <taxon>Ascomycota</taxon>
        <taxon>Pezizomycotina</taxon>
        <taxon>Eurotiomycetes</taxon>
        <taxon>Eurotiomycetidae</taxon>
        <taxon>Eurotiales</taxon>
        <taxon>Aspergillaceae</taxon>
        <taxon>Aspergillus</taxon>
        <taxon>Aspergillus subgen. Circumdati</taxon>
    </lineage>
</organism>
<dbReference type="PROSITE" id="PS51782">
    <property type="entry name" value="LYSM"/>
    <property type="match status" value="4"/>
</dbReference>
<feature type="domain" description="LysM" evidence="6">
    <location>
        <begin position="315"/>
        <end position="362"/>
    </location>
</feature>
<feature type="signal peptide" evidence="5">
    <location>
        <begin position="1"/>
        <end position="18"/>
    </location>
</feature>
<evidence type="ECO:0000256" key="2">
    <source>
        <dbReference type="ARBA" id="ARBA00022729"/>
    </source>
</evidence>
<keyword evidence="1" id="KW-0147">Chitin-binding</keyword>
<feature type="domain" description="LysM" evidence="6">
    <location>
        <begin position="128"/>
        <end position="175"/>
    </location>
</feature>
<dbReference type="OrthoDB" id="2281372at2759"/>
<gene>
    <name evidence="7" type="ORF">BDV23DRAFT_161896</name>
</gene>